<dbReference type="Gene3D" id="3.40.50.720">
    <property type="entry name" value="NAD(P)-binding Rossmann-like Domain"/>
    <property type="match status" value="2"/>
</dbReference>
<keyword evidence="2" id="KW-0560">Oxidoreductase</keyword>
<keyword evidence="6" id="KW-1185">Reference proteome</keyword>
<sequence>MTRLWIRAEVKPFEKRTPLIPNHAKLLIEAGITVTIEKSKGRIYTDDDYAEAGCQLAEAQSWQDSSKETYVMGIKELPDEDFPLHHKHIYFAHVYKGQSDSKKILARFQKGEGILYDLEYLKCEKGKRVTTFGFWSGMAGAAVTLLSWCQKVKGYEGPYKVAPFYANVALLYADLKKELNDIQEKPKALIIGYKGRCGKGAAALLNDMQITPVLWGRENTGENKSFQKILDFDLLFNCVFVDHKIEPFLTSSVLENNRKLSFINDISCDPTSSFNPLPLYDSITTFDKPSVKINGGKCPIDLIAIDHLPTFLPKESSDDFSAQLFPFLLQLDGNEMEDSVWNRSEGIYRLQTSLNGKANDALMATL</sequence>
<protein>
    <submittedName>
        <fullName evidence="5">Saccharopine dehydrogenase</fullName>
    </submittedName>
</protein>
<keyword evidence="3" id="KW-0520">NAD</keyword>
<dbReference type="CDD" id="cd12188">
    <property type="entry name" value="SDH"/>
    <property type="match status" value="1"/>
</dbReference>
<organism evidence="5 6">
    <name type="scientific">Simkania negevensis</name>
    <dbReference type="NCBI Taxonomy" id="83561"/>
    <lineage>
        <taxon>Bacteria</taxon>
        <taxon>Pseudomonadati</taxon>
        <taxon>Chlamydiota</taxon>
        <taxon>Chlamydiia</taxon>
        <taxon>Parachlamydiales</taxon>
        <taxon>Simkaniaceae</taxon>
        <taxon>Simkania</taxon>
    </lineage>
</organism>
<name>A0ABS3ATU2_9BACT</name>
<gene>
    <name evidence="5" type="ORF">JYU14_03140</name>
</gene>
<dbReference type="InterPro" id="IPR051168">
    <property type="entry name" value="AASS"/>
</dbReference>
<evidence type="ECO:0000313" key="5">
    <source>
        <dbReference type="EMBL" id="MBN4067058.1"/>
    </source>
</evidence>
<evidence type="ECO:0000259" key="4">
    <source>
        <dbReference type="SMART" id="SM01003"/>
    </source>
</evidence>
<dbReference type="EMBL" id="JAFITR010000058">
    <property type="protein sequence ID" value="MBN4067058.1"/>
    <property type="molecule type" value="Genomic_DNA"/>
</dbReference>
<dbReference type="Pfam" id="PF05222">
    <property type="entry name" value="AlaDh_PNT_N"/>
    <property type="match status" value="1"/>
</dbReference>
<dbReference type="InterPro" id="IPR007886">
    <property type="entry name" value="AlaDH/PNT_N"/>
</dbReference>
<dbReference type="Proteomes" id="UP000722121">
    <property type="component" value="Unassembled WGS sequence"/>
</dbReference>
<dbReference type="SUPFAM" id="SSF52283">
    <property type="entry name" value="Formate/glycerate dehydrogenase catalytic domain-like"/>
    <property type="match status" value="1"/>
</dbReference>
<comment type="similarity">
    <text evidence="1">Belongs to the AlaDH/PNT family.</text>
</comment>
<dbReference type="InterPro" id="IPR027281">
    <property type="entry name" value="Lys1"/>
</dbReference>
<evidence type="ECO:0000256" key="2">
    <source>
        <dbReference type="ARBA" id="ARBA00023002"/>
    </source>
</evidence>
<reference evidence="5 6" key="1">
    <citation type="submission" date="2021-02" db="EMBL/GenBank/DDBJ databases">
        <title>Activity-based single-cell genomes from oceanic crustal fluid captures similar information to metagenomic and metatranscriptomic surveys with orders of magnitude less sampling.</title>
        <authorList>
            <person name="D'Angelo T.S."/>
            <person name="Orcutt B.N."/>
        </authorList>
    </citation>
    <scope>NUCLEOTIDE SEQUENCE [LARGE SCALE GENOMIC DNA]</scope>
    <source>
        <strain evidence="5">AH-315-G07</strain>
    </source>
</reference>
<dbReference type="PANTHER" id="PTHR11133:SF23">
    <property type="entry name" value="SACCHAROPINE DEHYDROGENASE [NAD(+), L-LYSINE-FORMING]"/>
    <property type="match status" value="1"/>
</dbReference>
<evidence type="ECO:0000256" key="1">
    <source>
        <dbReference type="ARBA" id="ARBA00005689"/>
    </source>
</evidence>
<dbReference type="PIRSF" id="PIRSF018250">
    <property type="entry name" value="Saccharopine_DH_Lys"/>
    <property type="match status" value="1"/>
</dbReference>
<dbReference type="SMART" id="SM01003">
    <property type="entry name" value="AlaDh_PNT_N"/>
    <property type="match status" value="1"/>
</dbReference>
<comment type="caution">
    <text evidence="5">The sequence shown here is derived from an EMBL/GenBank/DDBJ whole genome shotgun (WGS) entry which is preliminary data.</text>
</comment>
<evidence type="ECO:0000256" key="3">
    <source>
        <dbReference type="ARBA" id="ARBA00023027"/>
    </source>
</evidence>
<evidence type="ECO:0000313" key="6">
    <source>
        <dbReference type="Proteomes" id="UP000722121"/>
    </source>
</evidence>
<accession>A0ABS3ATU2</accession>
<dbReference type="PANTHER" id="PTHR11133">
    <property type="entry name" value="SACCHAROPINE DEHYDROGENASE"/>
    <property type="match status" value="1"/>
</dbReference>
<feature type="domain" description="Alanine dehydrogenase/pyridine nucleotide transhydrogenase N-terminal" evidence="4">
    <location>
        <begin position="5"/>
        <end position="139"/>
    </location>
</feature>
<proteinExistence type="inferred from homology"/>